<comment type="caution">
    <text evidence="1">The sequence shown here is derived from an EMBL/GenBank/DDBJ whole genome shotgun (WGS) entry which is preliminary data.</text>
</comment>
<protein>
    <submittedName>
        <fullName evidence="1">Uncharacterized protein</fullName>
    </submittedName>
</protein>
<proteinExistence type="predicted"/>
<dbReference type="EMBL" id="RQSP01000030">
    <property type="protein sequence ID" value="KAB5606151.1"/>
    <property type="molecule type" value="Genomic_DNA"/>
</dbReference>
<accession>A0A5N5RHC2</accession>
<dbReference type="AlphaFoldDB" id="A0A5N5RHC2"/>
<keyword evidence="2" id="KW-1185">Reference proteome</keyword>
<name>A0A5N5RHC2_9BIFI</name>
<organism evidence="1 2">
    <name type="scientific">Bifidobacterium jacchi</name>
    <dbReference type="NCBI Taxonomy" id="2490545"/>
    <lineage>
        <taxon>Bacteria</taxon>
        <taxon>Bacillati</taxon>
        <taxon>Actinomycetota</taxon>
        <taxon>Actinomycetes</taxon>
        <taxon>Bifidobacteriales</taxon>
        <taxon>Bifidobacteriaceae</taxon>
        <taxon>Bifidobacterium</taxon>
    </lineage>
</organism>
<evidence type="ECO:0000313" key="1">
    <source>
        <dbReference type="EMBL" id="KAB5606151.1"/>
    </source>
</evidence>
<sequence>MDALRAHPASSPVGSHSTYKQLRCLLYSAGPAITDALRARFAGSPVGSHVAYKQLCCLPNGNVLTKGANNIISEFLTHF</sequence>
<reference evidence="1 2" key="1">
    <citation type="journal article" date="2019" name="Int. J. Syst. Evol. Microbiol.">
        <title>Bifidobacterium jacchi sp. nov., isolated from the faeces of a baby common marmoset (Callithrix jacchus).</title>
        <authorList>
            <person name="Modesto M."/>
            <person name="Watanabe K."/>
            <person name="Arita M."/>
            <person name="Satti M."/>
            <person name="Oki K."/>
            <person name="Sciavilla P."/>
            <person name="Patavino C."/>
            <person name="Camma C."/>
            <person name="Michelini S."/>
            <person name="Sgorbati B."/>
            <person name="Mattarelli P."/>
        </authorList>
    </citation>
    <scope>NUCLEOTIDE SEQUENCE [LARGE SCALE GENOMIC DNA]</scope>
    <source>
        <strain evidence="1 2">MRM 9.3</strain>
    </source>
</reference>
<gene>
    <name evidence="1" type="ORF">EHS19_07960</name>
</gene>
<dbReference type="Proteomes" id="UP000326336">
    <property type="component" value="Unassembled WGS sequence"/>
</dbReference>
<evidence type="ECO:0000313" key="2">
    <source>
        <dbReference type="Proteomes" id="UP000326336"/>
    </source>
</evidence>